<dbReference type="InterPro" id="IPR011013">
    <property type="entry name" value="Gal_mutarotase_sf_dom"/>
</dbReference>
<sequence>MILENDVLRVEVVQEGAELRSAYDKKGEREYIWQRNPKFWTKSAPVLFPIVGYLKNGTYRHHDQKYQLPKHGFARDRIFDLVVQTETELSFVLRANKQTKDLYPFDFDFFVHYILEGDTLYCTYEVWNNSEEEMLFSVGGHPALQLDFSQRRGWADYFLEFAADSALTRYYLRNDLLHTQPEFYPLEDQRLQLSANMFRDDAWVLKNLQSKKIRLGNRQEDYSVEFAFEGFPYLGLWSAPGASFICLEPWCGVNDTAQHNGVLAEKEGIVFLPLAERWQQTWSLSILK</sequence>
<dbReference type="AlphaFoldDB" id="A0A4U0NZ06"/>
<reference evidence="4 5" key="1">
    <citation type="submission" date="2019-04" db="EMBL/GenBank/DDBJ databases">
        <title>Sphingobacterium olei sp. nov., isolated from oil-contaminated soil.</title>
        <authorList>
            <person name="Liu B."/>
        </authorList>
    </citation>
    <scope>NUCLEOTIDE SEQUENCE [LARGE SCALE GENOMIC DNA]</scope>
    <source>
        <strain evidence="4 5">HAL-9</strain>
    </source>
</reference>
<evidence type="ECO:0000313" key="5">
    <source>
        <dbReference type="Proteomes" id="UP000306808"/>
    </source>
</evidence>
<evidence type="ECO:0000256" key="2">
    <source>
        <dbReference type="ARBA" id="ARBA00011245"/>
    </source>
</evidence>
<keyword evidence="5" id="KW-1185">Reference proteome</keyword>
<dbReference type="GO" id="GO:0016853">
    <property type="term" value="F:isomerase activity"/>
    <property type="evidence" value="ECO:0007669"/>
    <property type="project" value="InterPro"/>
</dbReference>
<organism evidence="4 5">
    <name type="scientific">Sphingobacterium olei</name>
    <dbReference type="NCBI Taxonomy" id="2571155"/>
    <lineage>
        <taxon>Bacteria</taxon>
        <taxon>Pseudomonadati</taxon>
        <taxon>Bacteroidota</taxon>
        <taxon>Sphingobacteriia</taxon>
        <taxon>Sphingobacteriales</taxon>
        <taxon>Sphingobacteriaceae</taxon>
        <taxon>Sphingobacterium</taxon>
    </lineage>
</organism>
<accession>A0A4U0NZ06</accession>
<comment type="caution">
    <text evidence="4">The sequence shown here is derived from an EMBL/GenBank/DDBJ whole genome shotgun (WGS) entry which is preliminary data.</text>
</comment>
<evidence type="ECO:0000313" key="4">
    <source>
        <dbReference type="EMBL" id="TJZ59950.1"/>
    </source>
</evidence>
<dbReference type="EMBL" id="SUME01000005">
    <property type="protein sequence ID" value="TJZ59950.1"/>
    <property type="molecule type" value="Genomic_DNA"/>
</dbReference>
<dbReference type="RefSeq" id="WP_136901891.1">
    <property type="nucleotide sequence ID" value="NZ_SUME01000005.1"/>
</dbReference>
<dbReference type="Pfam" id="PF01263">
    <property type="entry name" value="Aldose_epim"/>
    <property type="match status" value="1"/>
</dbReference>
<dbReference type="InterPro" id="IPR037481">
    <property type="entry name" value="LacX"/>
</dbReference>
<comment type="cofactor">
    <cofactor evidence="1">
        <name>Ca(2+)</name>
        <dbReference type="ChEBI" id="CHEBI:29108"/>
    </cofactor>
</comment>
<dbReference type="SUPFAM" id="SSF74650">
    <property type="entry name" value="Galactose mutarotase-like"/>
    <property type="match status" value="1"/>
</dbReference>
<dbReference type="Proteomes" id="UP000306808">
    <property type="component" value="Unassembled WGS sequence"/>
</dbReference>
<dbReference type="OrthoDB" id="9795355at2"/>
<evidence type="ECO:0000256" key="3">
    <source>
        <dbReference type="ARBA" id="ARBA00022837"/>
    </source>
</evidence>
<dbReference type="InterPro" id="IPR008183">
    <property type="entry name" value="Aldose_1/G6P_1-epimerase"/>
</dbReference>
<dbReference type="CDD" id="cd09024">
    <property type="entry name" value="Aldose_epim_lacX"/>
    <property type="match status" value="1"/>
</dbReference>
<dbReference type="GO" id="GO:0030246">
    <property type="term" value="F:carbohydrate binding"/>
    <property type="evidence" value="ECO:0007669"/>
    <property type="project" value="InterPro"/>
</dbReference>
<proteinExistence type="predicted"/>
<name>A0A4U0NZ06_9SPHI</name>
<dbReference type="InterPro" id="IPR014718">
    <property type="entry name" value="GH-type_carb-bd"/>
</dbReference>
<evidence type="ECO:0000256" key="1">
    <source>
        <dbReference type="ARBA" id="ARBA00001913"/>
    </source>
</evidence>
<keyword evidence="3" id="KW-0106">Calcium</keyword>
<dbReference type="GO" id="GO:0005975">
    <property type="term" value="P:carbohydrate metabolic process"/>
    <property type="evidence" value="ECO:0007669"/>
    <property type="project" value="InterPro"/>
</dbReference>
<gene>
    <name evidence="4" type="ORF">FAZ15_13750</name>
</gene>
<comment type="subunit">
    <text evidence="2">Monomer.</text>
</comment>
<protein>
    <submittedName>
        <fullName evidence="4">Aldose 1-epimerase family protein</fullName>
    </submittedName>
</protein>
<dbReference type="Gene3D" id="2.70.98.10">
    <property type="match status" value="1"/>
</dbReference>